<feature type="region of interest" description="Disordered" evidence="10">
    <location>
        <begin position="1"/>
        <end position="22"/>
    </location>
</feature>
<dbReference type="InterPro" id="IPR055348">
    <property type="entry name" value="DctQ"/>
</dbReference>
<comment type="subunit">
    <text evidence="9">The complex comprises the extracytoplasmic solute receptor protein and the two transmembrane proteins.</text>
</comment>
<comment type="function">
    <text evidence="9">Part of the tripartite ATP-independent periplasmic (TRAP) transport system.</text>
</comment>
<keyword evidence="7 9" id="KW-0472">Membrane</keyword>
<evidence type="ECO:0000256" key="7">
    <source>
        <dbReference type="ARBA" id="ARBA00023136"/>
    </source>
</evidence>
<dbReference type="Proteomes" id="UP001564408">
    <property type="component" value="Unassembled WGS sequence"/>
</dbReference>
<evidence type="ECO:0000256" key="8">
    <source>
        <dbReference type="ARBA" id="ARBA00038436"/>
    </source>
</evidence>
<dbReference type="Pfam" id="PF04290">
    <property type="entry name" value="DctQ"/>
    <property type="match status" value="1"/>
</dbReference>
<comment type="similarity">
    <text evidence="8 9">Belongs to the TRAP transporter small permease family.</text>
</comment>
<keyword evidence="3" id="KW-1003">Cell membrane</keyword>
<dbReference type="RefSeq" id="WP_369665702.1">
    <property type="nucleotide sequence ID" value="NZ_JBDKXB010000002.1"/>
</dbReference>
<feature type="transmembrane region" description="Helical" evidence="9">
    <location>
        <begin position="158"/>
        <end position="183"/>
    </location>
</feature>
<dbReference type="PANTHER" id="PTHR35011:SF4">
    <property type="entry name" value="SLL1102 PROTEIN"/>
    <property type="match status" value="1"/>
</dbReference>
<organism evidence="12 13">
    <name type="scientific">Thioalkalicoccus limnaeus</name>
    <dbReference type="NCBI Taxonomy" id="120681"/>
    <lineage>
        <taxon>Bacteria</taxon>
        <taxon>Pseudomonadati</taxon>
        <taxon>Pseudomonadota</taxon>
        <taxon>Gammaproteobacteria</taxon>
        <taxon>Chromatiales</taxon>
        <taxon>Chromatiaceae</taxon>
        <taxon>Thioalkalicoccus</taxon>
    </lineage>
</organism>
<feature type="transmembrane region" description="Helical" evidence="9">
    <location>
        <begin position="115"/>
        <end position="138"/>
    </location>
</feature>
<evidence type="ECO:0000256" key="6">
    <source>
        <dbReference type="ARBA" id="ARBA00022989"/>
    </source>
</evidence>
<evidence type="ECO:0000256" key="3">
    <source>
        <dbReference type="ARBA" id="ARBA00022475"/>
    </source>
</evidence>
<keyword evidence="6 9" id="KW-1133">Transmembrane helix</keyword>
<evidence type="ECO:0000256" key="5">
    <source>
        <dbReference type="ARBA" id="ARBA00022692"/>
    </source>
</evidence>
<dbReference type="PANTHER" id="PTHR35011">
    <property type="entry name" value="2,3-DIKETO-L-GULONATE TRAP TRANSPORTER SMALL PERMEASE PROTEIN YIAM"/>
    <property type="match status" value="1"/>
</dbReference>
<comment type="caution">
    <text evidence="12">The sequence shown here is derived from an EMBL/GenBank/DDBJ whole genome shotgun (WGS) entry which is preliminary data.</text>
</comment>
<sequence length="209" mass="23264">MIGRSTPSHRRTPVPGPDPAPRPSPPWWRRAIAGLEWVNDWVGRAAAWLALLMVAVTFLVVVLRYLFDLGWIAMQESVTYMHAMLFMLGIGYALRHEGHVRVDVFYYRMGPRARAWVDLGGTLVLLFPVCLFIAWIGWDYVASSWSVREGSREAGGLPGVYLLKTLILVMPGLVMIQGLVLVLRNTLVLLGIDESVPPAESVDTRPGDA</sequence>
<name>A0ABV4BA81_9GAMM</name>
<evidence type="ECO:0000256" key="1">
    <source>
        <dbReference type="ARBA" id="ARBA00004429"/>
    </source>
</evidence>
<evidence type="ECO:0000256" key="2">
    <source>
        <dbReference type="ARBA" id="ARBA00022448"/>
    </source>
</evidence>
<reference evidence="12 13" key="1">
    <citation type="submission" date="2024-05" db="EMBL/GenBank/DDBJ databases">
        <title>Genome Sequence and Characterization of the New Strain Purple Sulfur Bacterium of Genus Thioalkalicoccus.</title>
        <authorList>
            <person name="Bryantseva I.A."/>
            <person name="Kyndt J.A."/>
            <person name="Imhoff J.F."/>
        </authorList>
    </citation>
    <scope>NUCLEOTIDE SEQUENCE [LARGE SCALE GENOMIC DNA]</scope>
    <source>
        <strain evidence="12 13">Um2</strain>
    </source>
</reference>
<accession>A0ABV4BA81</accession>
<evidence type="ECO:0000259" key="11">
    <source>
        <dbReference type="Pfam" id="PF04290"/>
    </source>
</evidence>
<feature type="transmembrane region" description="Helical" evidence="9">
    <location>
        <begin position="45"/>
        <end position="66"/>
    </location>
</feature>
<dbReference type="InterPro" id="IPR007387">
    <property type="entry name" value="TRAP_DctQ"/>
</dbReference>
<comment type="subcellular location">
    <subcellularLocation>
        <location evidence="1 9">Cell inner membrane</location>
        <topology evidence="1 9">Multi-pass membrane protein</topology>
    </subcellularLocation>
</comment>
<feature type="domain" description="Tripartite ATP-independent periplasmic transporters DctQ component" evidence="11">
    <location>
        <begin position="53"/>
        <end position="184"/>
    </location>
</feature>
<evidence type="ECO:0000256" key="9">
    <source>
        <dbReference type="RuleBase" id="RU369079"/>
    </source>
</evidence>
<feature type="transmembrane region" description="Helical" evidence="9">
    <location>
        <begin position="78"/>
        <end position="94"/>
    </location>
</feature>
<gene>
    <name evidence="12" type="ORF">ABC977_02760</name>
</gene>
<evidence type="ECO:0000256" key="10">
    <source>
        <dbReference type="SAM" id="MobiDB-lite"/>
    </source>
</evidence>
<keyword evidence="13" id="KW-1185">Reference proteome</keyword>
<evidence type="ECO:0000313" key="12">
    <source>
        <dbReference type="EMBL" id="MEY6431324.1"/>
    </source>
</evidence>
<proteinExistence type="inferred from homology"/>
<keyword evidence="2 9" id="KW-0813">Transport</keyword>
<protein>
    <recommendedName>
        <fullName evidence="9">TRAP transporter small permease protein</fullName>
    </recommendedName>
</protein>
<keyword evidence="4 9" id="KW-0997">Cell inner membrane</keyword>
<evidence type="ECO:0000313" key="13">
    <source>
        <dbReference type="Proteomes" id="UP001564408"/>
    </source>
</evidence>
<evidence type="ECO:0000256" key="4">
    <source>
        <dbReference type="ARBA" id="ARBA00022519"/>
    </source>
</evidence>
<dbReference type="EMBL" id="JBDKXB010000002">
    <property type="protein sequence ID" value="MEY6431324.1"/>
    <property type="molecule type" value="Genomic_DNA"/>
</dbReference>
<keyword evidence="5 9" id="KW-0812">Transmembrane</keyword>